<evidence type="ECO:0000313" key="2">
    <source>
        <dbReference type="Proteomes" id="UP000692954"/>
    </source>
</evidence>
<protein>
    <submittedName>
        <fullName evidence="1">Uncharacterized protein</fullName>
    </submittedName>
</protein>
<organism evidence="1 2">
    <name type="scientific">Paramecium sonneborni</name>
    <dbReference type="NCBI Taxonomy" id="65129"/>
    <lineage>
        <taxon>Eukaryota</taxon>
        <taxon>Sar</taxon>
        <taxon>Alveolata</taxon>
        <taxon>Ciliophora</taxon>
        <taxon>Intramacronucleata</taxon>
        <taxon>Oligohymenophorea</taxon>
        <taxon>Peniculida</taxon>
        <taxon>Parameciidae</taxon>
        <taxon>Paramecium</taxon>
    </lineage>
</organism>
<evidence type="ECO:0000313" key="1">
    <source>
        <dbReference type="EMBL" id="CAD8082588.1"/>
    </source>
</evidence>
<accession>A0A8S1MQ50</accession>
<dbReference type="Proteomes" id="UP000692954">
    <property type="component" value="Unassembled WGS sequence"/>
</dbReference>
<dbReference type="OrthoDB" id="300626at2759"/>
<gene>
    <name evidence="1" type="ORF">PSON_ATCC_30995.1.T0430290</name>
</gene>
<name>A0A8S1MQ50_9CILI</name>
<dbReference type="EMBL" id="CAJJDN010000043">
    <property type="protein sequence ID" value="CAD8082588.1"/>
    <property type="molecule type" value="Genomic_DNA"/>
</dbReference>
<proteinExistence type="predicted"/>
<dbReference type="AlphaFoldDB" id="A0A8S1MQ50"/>
<sequence length="296" mass="35183">MIALEHCQQLLELYILEYSDPDQIYVQDDEPKIPVFDRHTTQHVQSILQIRKSIKLKDISSQQVIDIKKEYGLFETYDPKPQLLVIDRDKSDDKYRLEAMKKKKDRRNVKLRDQNLPYNEFIHPARQIQVKLLLSKKPLKDYQVYDSDGSIMRKREQVKQLSPIVNAVKSKLQGRVDKQKSEAVAEENIINQQALFKLKVQTKVKTQYDEPYNFEGFPLKPGVKLTFTQENKKKEEEKVNNEEEDLTDADTYQLQQFIRKPSYTTLPLFKLPKKKQNLSHERSFRTIRQNKAFDYF</sequence>
<comment type="caution">
    <text evidence="1">The sequence shown here is derived from an EMBL/GenBank/DDBJ whole genome shotgun (WGS) entry which is preliminary data.</text>
</comment>
<reference evidence="1" key="1">
    <citation type="submission" date="2021-01" db="EMBL/GenBank/DDBJ databases">
        <authorList>
            <consortium name="Genoscope - CEA"/>
            <person name="William W."/>
        </authorList>
    </citation>
    <scope>NUCLEOTIDE SEQUENCE</scope>
</reference>
<keyword evidence="2" id="KW-1185">Reference proteome</keyword>